<dbReference type="Gene3D" id="3.30.70.260">
    <property type="match status" value="1"/>
</dbReference>
<keyword evidence="5" id="KW-0689">Ribosomal protein</keyword>
<dbReference type="Pfam" id="PF01842">
    <property type="entry name" value="ACT"/>
    <property type="match status" value="1"/>
</dbReference>
<evidence type="ECO:0000313" key="5">
    <source>
        <dbReference type="EMBL" id="MBB4678002.1"/>
    </source>
</evidence>
<reference evidence="5 6" key="1">
    <citation type="submission" date="2020-08" db="EMBL/GenBank/DDBJ databases">
        <title>Sequencing the genomes of 1000 actinobacteria strains.</title>
        <authorList>
            <person name="Klenk H.-P."/>
        </authorList>
    </citation>
    <scope>NUCLEOTIDE SEQUENCE [LARGE SCALE GENOMIC DNA]</scope>
    <source>
        <strain evidence="5 6">DSM 44230</strain>
    </source>
</reference>
<dbReference type="SUPFAM" id="SSF55021">
    <property type="entry name" value="ACT-like"/>
    <property type="match status" value="1"/>
</dbReference>
<dbReference type="InterPro" id="IPR000182">
    <property type="entry name" value="GNAT_dom"/>
</dbReference>
<evidence type="ECO:0000259" key="3">
    <source>
        <dbReference type="PROSITE" id="PS51186"/>
    </source>
</evidence>
<dbReference type="GO" id="GO:0005840">
    <property type="term" value="C:ribosome"/>
    <property type="evidence" value="ECO:0007669"/>
    <property type="project" value="UniProtKB-KW"/>
</dbReference>
<keyword evidence="1" id="KW-0808">Transferase</keyword>
<dbReference type="GO" id="GO:0016747">
    <property type="term" value="F:acyltransferase activity, transferring groups other than amino-acyl groups"/>
    <property type="evidence" value="ECO:0007669"/>
    <property type="project" value="InterPro"/>
</dbReference>
<dbReference type="CDD" id="cd02116">
    <property type="entry name" value="ACT"/>
    <property type="match status" value="1"/>
</dbReference>
<dbReference type="PROSITE" id="PS51186">
    <property type="entry name" value="GNAT"/>
    <property type="match status" value="1"/>
</dbReference>
<gene>
    <name evidence="5" type="ORF">HNR67_004120</name>
</gene>
<organism evidence="5 6">
    <name type="scientific">Crossiella cryophila</name>
    <dbReference type="NCBI Taxonomy" id="43355"/>
    <lineage>
        <taxon>Bacteria</taxon>
        <taxon>Bacillati</taxon>
        <taxon>Actinomycetota</taxon>
        <taxon>Actinomycetes</taxon>
        <taxon>Pseudonocardiales</taxon>
        <taxon>Pseudonocardiaceae</taxon>
        <taxon>Crossiella</taxon>
    </lineage>
</organism>
<proteinExistence type="predicted"/>
<sequence length="359" mass="39153">MQDIPAPRRTGRWPFRRGSPPPLAETLWRIRVTVPDTPGALARLTARLGRLRVNILALDVHPLAEGAVDELVIRAPADLAENTLVNALIEGGGGDVRVAPAAVSALADEPTRAVLLATWLAEDPDDLPRVLHQLLSGAELSWVEHEHTEALDGGSLRLRHPDGGTFLAERPGLAFTPAEFARARAMITLAHRLPPPPGRMVQLGERTAVLRRARPQDLDGLLDLHARCSPETLRRRYLGAPQTSRRALRTLVSRWSTHTLLALCDTEVVGTGSVFWDGDSAEVAFLVRDDWQNRGLGRELLRRLVDTAVAGQVRSICLHTYADNTAVLHLARLLGHPVRRSIADGVLTLELAPAAAVTR</sequence>
<dbReference type="InterPro" id="IPR045865">
    <property type="entry name" value="ACT-like_dom_sf"/>
</dbReference>
<keyword evidence="2" id="KW-0012">Acyltransferase</keyword>
<evidence type="ECO:0000259" key="4">
    <source>
        <dbReference type="PROSITE" id="PS51671"/>
    </source>
</evidence>
<evidence type="ECO:0000256" key="1">
    <source>
        <dbReference type="ARBA" id="ARBA00022679"/>
    </source>
</evidence>
<comment type="caution">
    <text evidence="5">The sequence shown here is derived from an EMBL/GenBank/DDBJ whole genome shotgun (WGS) entry which is preliminary data.</text>
</comment>
<dbReference type="Proteomes" id="UP000533598">
    <property type="component" value="Unassembled WGS sequence"/>
</dbReference>
<feature type="domain" description="ACT" evidence="4">
    <location>
        <begin position="29"/>
        <end position="122"/>
    </location>
</feature>
<protein>
    <submittedName>
        <fullName evidence="5">Ribosomal protein S18 acetylase RimI-like enzyme</fullName>
    </submittedName>
</protein>
<evidence type="ECO:0000313" key="6">
    <source>
        <dbReference type="Proteomes" id="UP000533598"/>
    </source>
</evidence>
<dbReference type="RefSeq" id="WP_185003882.1">
    <property type="nucleotide sequence ID" value="NZ_BAAAUI010000027.1"/>
</dbReference>
<dbReference type="SUPFAM" id="SSF55729">
    <property type="entry name" value="Acyl-CoA N-acyltransferases (Nat)"/>
    <property type="match status" value="1"/>
</dbReference>
<dbReference type="EMBL" id="JACHMH010000001">
    <property type="protein sequence ID" value="MBB4678002.1"/>
    <property type="molecule type" value="Genomic_DNA"/>
</dbReference>
<keyword evidence="5" id="KW-0687">Ribonucleoprotein</keyword>
<dbReference type="PANTHER" id="PTHR43877">
    <property type="entry name" value="AMINOALKYLPHOSPHONATE N-ACETYLTRANSFERASE-RELATED-RELATED"/>
    <property type="match status" value="1"/>
</dbReference>
<dbReference type="CDD" id="cd04301">
    <property type="entry name" value="NAT_SF"/>
    <property type="match status" value="1"/>
</dbReference>
<dbReference type="PROSITE" id="PS51671">
    <property type="entry name" value="ACT"/>
    <property type="match status" value="1"/>
</dbReference>
<feature type="domain" description="N-acetyltransferase" evidence="3">
    <location>
        <begin position="208"/>
        <end position="356"/>
    </location>
</feature>
<dbReference type="AlphaFoldDB" id="A0A7W7CBM3"/>
<keyword evidence="6" id="KW-1185">Reference proteome</keyword>
<dbReference type="InterPro" id="IPR050832">
    <property type="entry name" value="Bact_Acetyltransf"/>
</dbReference>
<dbReference type="InterPro" id="IPR002912">
    <property type="entry name" value="ACT_dom"/>
</dbReference>
<dbReference type="Gene3D" id="3.40.630.30">
    <property type="match status" value="1"/>
</dbReference>
<accession>A0A7W7CBM3</accession>
<dbReference type="InterPro" id="IPR016181">
    <property type="entry name" value="Acyl_CoA_acyltransferase"/>
</dbReference>
<dbReference type="Pfam" id="PF00583">
    <property type="entry name" value="Acetyltransf_1"/>
    <property type="match status" value="1"/>
</dbReference>
<evidence type="ECO:0000256" key="2">
    <source>
        <dbReference type="ARBA" id="ARBA00023315"/>
    </source>
</evidence>
<name>A0A7W7CBM3_9PSEU</name>